<evidence type="ECO:0000313" key="2">
    <source>
        <dbReference type="EMBL" id="PIW15507.1"/>
    </source>
</evidence>
<gene>
    <name evidence="2" type="ORF">COW36_17035</name>
</gene>
<accession>A0A2M7G1L0</accession>
<comment type="caution">
    <text evidence="2">The sequence shown here is derived from an EMBL/GenBank/DDBJ whole genome shotgun (WGS) entry which is preliminary data.</text>
</comment>
<dbReference type="SUPFAM" id="SSF56059">
    <property type="entry name" value="Glutathione synthetase ATP-binding domain-like"/>
    <property type="match status" value="1"/>
</dbReference>
<reference evidence="2 3" key="1">
    <citation type="submission" date="2017-09" db="EMBL/GenBank/DDBJ databases">
        <title>Depth-based differentiation of microbial function through sediment-hosted aquifers and enrichment of novel symbionts in the deep terrestrial subsurface.</title>
        <authorList>
            <person name="Probst A.J."/>
            <person name="Ladd B."/>
            <person name="Jarett J.K."/>
            <person name="Geller-Mcgrath D.E."/>
            <person name="Sieber C.M."/>
            <person name="Emerson J.B."/>
            <person name="Anantharaman K."/>
            <person name="Thomas B.C."/>
            <person name="Malmstrom R."/>
            <person name="Stieglmeier M."/>
            <person name="Klingl A."/>
            <person name="Woyke T."/>
            <person name="Ryan C.M."/>
            <person name="Banfield J.F."/>
        </authorList>
    </citation>
    <scope>NUCLEOTIDE SEQUENCE [LARGE SCALE GENOMIC DNA]</scope>
    <source>
        <strain evidence="2">CG17_big_fil_post_rev_8_21_14_2_50_48_46</strain>
    </source>
</reference>
<evidence type="ECO:0008006" key="4">
    <source>
        <dbReference type="Google" id="ProtNLM"/>
    </source>
</evidence>
<protein>
    <recommendedName>
        <fullName evidence="4">Glutathionylspermidine synthase pre-ATP-grasp-like domain-containing protein</fullName>
    </recommendedName>
</protein>
<evidence type="ECO:0000313" key="3">
    <source>
        <dbReference type="Proteomes" id="UP000231019"/>
    </source>
</evidence>
<dbReference type="Proteomes" id="UP000231019">
    <property type="component" value="Unassembled WGS sequence"/>
</dbReference>
<organism evidence="2 3">
    <name type="scientific">bacterium (Candidatus Blackallbacteria) CG17_big_fil_post_rev_8_21_14_2_50_48_46</name>
    <dbReference type="NCBI Taxonomy" id="2014261"/>
    <lineage>
        <taxon>Bacteria</taxon>
        <taxon>Candidatus Blackallbacteria</taxon>
    </lineage>
</organism>
<feature type="region of interest" description="Disordered" evidence="1">
    <location>
        <begin position="1"/>
        <end position="64"/>
    </location>
</feature>
<name>A0A2M7G1L0_9BACT</name>
<proteinExistence type="predicted"/>
<dbReference type="AlphaFoldDB" id="A0A2M7G1L0"/>
<evidence type="ECO:0000256" key="1">
    <source>
        <dbReference type="SAM" id="MobiDB-lite"/>
    </source>
</evidence>
<feature type="compositionally biased region" description="Low complexity" evidence="1">
    <location>
        <begin position="10"/>
        <end position="52"/>
    </location>
</feature>
<dbReference type="EMBL" id="PFFQ01000052">
    <property type="protein sequence ID" value="PIW15507.1"/>
    <property type="molecule type" value="Genomic_DNA"/>
</dbReference>
<sequence length="524" mass="59860">MGMAKKTPESSKPSNSSNLKPAAKTTARASAKAPVKAPAKPATAAKAKAQANPTPPRTEAPTMKPSFEQHFNEADKALTQWMIEHPRDVIKYRQEFMQQLLKKRCSYGEGGILPVTLSPMFLKHDSLQLIANVAETLDKVLDKAIELYFQDDFVKSYFPYPDIPLEWINWDYRYKKPTVLSRHDALYDGKTLKFIEFNTDNPGGRGWLDTYEDLLIHSPLYKDLIAEYAQTSDRPMLHALKEALLKCYREWGGTKERPRVALVSFKQFLSGSDSEIVRDYLIEHGIEANFVDPREFEYRDGKLYSGNVQFDIVNMCLRFTFFKRFPREMKDFLDALRDGAVCCVNSFKATLGSQKEMLSFLSNEENHHYFTTEEAAAVKAYIPWTRKMDETITISKEGQDISLFNYVMKHREELVLKPTWAAGGYEVYVGKYTDREKWSNAIESAMGCPWWIIQEAVEIPEYEFPVIKDNKVVLEKKNLNLNPYVFDGKYVGCLGRISESKVINVSAGGGIIPVFALKEGQEGR</sequence>
<dbReference type="Gene3D" id="3.30.1490.270">
    <property type="match status" value="1"/>
</dbReference>